<evidence type="ECO:0000256" key="3">
    <source>
        <dbReference type="ARBA" id="ARBA00022475"/>
    </source>
</evidence>
<dbReference type="GO" id="GO:0005886">
    <property type="term" value="C:plasma membrane"/>
    <property type="evidence" value="ECO:0007669"/>
    <property type="project" value="UniProtKB-SubCell"/>
</dbReference>
<evidence type="ECO:0000256" key="5">
    <source>
        <dbReference type="ARBA" id="ARBA00022679"/>
    </source>
</evidence>
<evidence type="ECO:0000256" key="6">
    <source>
        <dbReference type="ARBA" id="ARBA00022692"/>
    </source>
</evidence>
<dbReference type="EMBL" id="OX451736">
    <property type="protein sequence ID" value="CAI8590129.1"/>
    <property type="molecule type" value="Genomic_DNA"/>
</dbReference>
<keyword evidence="6" id="KW-0812">Transmembrane</keyword>
<dbReference type="Pfam" id="PF07714">
    <property type="entry name" value="PK_Tyr_Ser-Thr"/>
    <property type="match status" value="1"/>
</dbReference>
<evidence type="ECO:0000256" key="13">
    <source>
        <dbReference type="ARBA" id="ARBA00048679"/>
    </source>
</evidence>
<comment type="catalytic activity">
    <reaction evidence="12">
        <text>L-threonyl-[protein] + ATP = O-phospho-L-threonyl-[protein] + ADP + H(+)</text>
        <dbReference type="Rhea" id="RHEA:46608"/>
        <dbReference type="Rhea" id="RHEA-COMP:11060"/>
        <dbReference type="Rhea" id="RHEA-COMP:11605"/>
        <dbReference type="ChEBI" id="CHEBI:15378"/>
        <dbReference type="ChEBI" id="CHEBI:30013"/>
        <dbReference type="ChEBI" id="CHEBI:30616"/>
        <dbReference type="ChEBI" id="CHEBI:61977"/>
        <dbReference type="ChEBI" id="CHEBI:456216"/>
        <dbReference type="EC" id="2.7.11.1"/>
    </reaction>
</comment>
<dbReference type="EC" id="2.7.11.1" evidence="2"/>
<evidence type="ECO:0000256" key="4">
    <source>
        <dbReference type="ARBA" id="ARBA00022527"/>
    </source>
</evidence>
<evidence type="ECO:0000256" key="1">
    <source>
        <dbReference type="ARBA" id="ARBA00004162"/>
    </source>
</evidence>
<accession>A0AAV0YW22</accession>
<evidence type="ECO:0000256" key="8">
    <source>
        <dbReference type="ARBA" id="ARBA00022777"/>
    </source>
</evidence>
<sequence>MCYDRLRSIVGRIQTLFGNLATQGYDVYGNLLSLLGSHHVTLEMEMPARTFLNWYKRAYYTAYAFNMRPVSHHPCHKPFVFYFSKANYNDTMQQTLTKYEKHHVPNPECRWKMANPSSIERIEVHKKLDPQLCDRFPRRSCCRVMKSKKKGTMVIHVGVVCRENEVRTFQSLHLNLSQVSKATPNFSETLQIGEGGFGIVYRANLDDGLVVAVKRAKREHFESLRTKFSCEVELLAKIDHRNLLKLLCYIEKGNERILIVEFVPNGTLQEHLDNLFGKILDFNQRLEIAIDFAHGLTYLHLYAEKQIIHRDVMILDLTYHLTPKSDAYSFGISLLEILTPEKQIIHRDVMILDLTYHLTPKSDAYSFGISLLEILTDSRPVEMKKTPKSKIH</sequence>
<evidence type="ECO:0000256" key="7">
    <source>
        <dbReference type="ARBA" id="ARBA00022741"/>
    </source>
</evidence>
<comment type="subcellular location">
    <subcellularLocation>
        <location evidence="1">Cell membrane</location>
        <topology evidence="1">Single-pass membrane protein</topology>
    </subcellularLocation>
</comment>
<dbReference type="InterPro" id="IPR011009">
    <property type="entry name" value="Kinase-like_dom_sf"/>
</dbReference>
<evidence type="ECO:0000259" key="15">
    <source>
        <dbReference type="Pfam" id="PF07714"/>
    </source>
</evidence>
<reference evidence="16 17" key="1">
    <citation type="submission" date="2023-01" db="EMBL/GenBank/DDBJ databases">
        <authorList>
            <person name="Kreplak J."/>
        </authorList>
    </citation>
    <scope>NUCLEOTIDE SEQUENCE [LARGE SCALE GENOMIC DNA]</scope>
</reference>
<gene>
    <name evidence="16" type="ORF">VFH_I426760</name>
</gene>
<proteinExistence type="predicted"/>
<dbReference type="InterPro" id="IPR001245">
    <property type="entry name" value="Ser-Thr/Tyr_kinase_cat_dom"/>
</dbReference>
<dbReference type="AlphaFoldDB" id="A0AAV0YW22"/>
<dbReference type="InterPro" id="IPR017441">
    <property type="entry name" value="Protein_kinase_ATP_BS"/>
</dbReference>
<keyword evidence="11" id="KW-0472">Membrane</keyword>
<keyword evidence="4" id="KW-0723">Serine/threonine-protein kinase</keyword>
<feature type="binding site" evidence="14">
    <location>
        <position position="214"/>
    </location>
    <ligand>
        <name>ATP</name>
        <dbReference type="ChEBI" id="CHEBI:30616"/>
    </ligand>
</feature>
<dbReference type="Gene3D" id="3.30.200.20">
    <property type="entry name" value="Phosphorylase Kinase, domain 1"/>
    <property type="match status" value="1"/>
</dbReference>
<evidence type="ECO:0000256" key="14">
    <source>
        <dbReference type="PROSITE-ProRule" id="PRU10141"/>
    </source>
</evidence>
<dbReference type="Proteomes" id="UP001157006">
    <property type="component" value="Chromosome 1L"/>
</dbReference>
<dbReference type="GO" id="GO:0005524">
    <property type="term" value="F:ATP binding"/>
    <property type="evidence" value="ECO:0007669"/>
    <property type="project" value="UniProtKB-UniRule"/>
</dbReference>
<evidence type="ECO:0000313" key="16">
    <source>
        <dbReference type="EMBL" id="CAI8590129.1"/>
    </source>
</evidence>
<evidence type="ECO:0000313" key="17">
    <source>
        <dbReference type="Proteomes" id="UP001157006"/>
    </source>
</evidence>
<keyword evidence="17" id="KW-1185">Reference proteome</keyword>
<keyword evidence="5" id="KW-0808">Transferase</keyword>
<dbReference type="Pfam" id="PF04646">
    <property type="entry name" value="DUF604"/>
    <property type="match status" value="1"/>
</dbReference>
<name>A0AAV0YW22_VICFA</name>
<evidence type="ECO:0000256" key="12">
    <source>
        <dbReference type="ARBA" id="ARBA00047899"/>
    </source>
</evidence>
<dbReference type="PANTHER" id="PTHR47982">
    <property type="entry name" value="PROLINE-RICH RECEPTOR-LIKE PROTEIN KINASE PERK4"/>
    <property type="match status" value="1"/>
</dbReference>
<dbReference type="GO" id="GO:0004674">
    <property type="term" value="F:protein serine/threonine kinase activity"/>
    <property type="evidence" value="ECO:0007669"/>
    <property type="project" value="UniProtKB-KW"/>
</dbReference>
<comment type="catalytic activity">
    <reaction evidence="13">
        <text>L-seryl-[protein] + ATP = O-phospho-L-seryl-[protein] + ADP + H(+)</text>
        <dbReference type="Rhea" id="RHEA:17989"/>
        <dbReference type="Rhea" id="RHEA-COMP:9863"/>
        <dbReference type="Rhea" id="RHEA-COMP:11604"/>
        <dbReference type="ChEBI" id="CHEBI:15378"/>
        <dbReference type="ChEBI" id="CHEBI:29999"/>
        <dbReference type="ChEBI" id="CHEBI:30616"/>
        <dbReference type="ChEBI" id="CHEBI:83421"/>
        <dbReference type="ChEBI" id="CHEBI:456216"/>
        <dbReference type="EC" id="2.7.11.1"/>
    </reaction>
</comment>
<evidence type="ECO:0000256" key="2">
    <source>
        <dbReference type="ARBA" id="ARBA00012513"/>
    </source>
</evidence>
<dbReference type="PROSITE" id="PS00107">
    <property type="entry name" value="PROTEIN_KINASE_ATP"/>
    <property type="match status" value="1"/>
</dbReference>
<keyword evidence="10" id="KW-1133">Transmembrane helix</keyword>
<dbReference type="InterPro" id="IPR006740">
    <property type="entry name" value="DUF604"/>
</dbReference>
<protein>
    <recommendedName>
        <fullName evidence="2">non-specific serine/threonine protein kinase</fullName>
        <ecNumber evidence="2">2.7.11.1</ecNumber>
    </recommendedName>
</protein>
<keyword evidence="3" id="KW-1003">Cell membrane</keyword>
<keyword evidence="8" id="KW-0418">Kinase</keyword>
<evidence type="ECO:0000256" key="10">
    <source>
        <dbReference type="ARBA" id="ARBA00022989"/>
    </source>
</evidence>
<organism evidence="16 17">
    <name type="scientific">Vicia faba</name>
    <name type="common">Broad bean</name>
    <name type="synonym">Faba vulgaris</name>
    <dbReference type="NCBI Taxonomy" id="3906"/>
    <lineage>
        <taxon>Eukaryota</taxon>
        <taxon>Viridiplantae</taxon>
        <taxon>Streptophyta</taxon>
        <taxon>Embryophyta</taxon>
        <taxon>Tracheophyta</taxon>
        <taxon>Spermatophyta</taxon>
        <taxon>Magnoliopsida</taxon>
        <taxon>eudicotyledons</taxon>
        <taxon>Gunneridae</taxon>
        <taxon>Pentapetalae</taxon>
        <taxon>rosids</taxon>
        <taxon>fabids</taxon>
        <taxon>Fabales</taxon>
        <taxon>Fabaceae</taxon>
        <taxon>Papilionoideae</taxon>
        <taxon>50 kb inversion clade</taxon>
        <taxon>NPAAA clade</taxon>
        <taxon>Hologalegina</taxon>
        <taxon>IRL clade</taxon>
        <taxon>Fabeae</taxon>
        <taxon>Vicia</taxon>
    </lineage>
</organism>
<evidence type="ECO:0000256" key="11">
    <source>
        <dbReference type="ARBA" id="ARBA00023136"/>
    </source>
</evidence>
<feature type="domain" description="Serine-threonine/tyrosine-protein kinase catalytic" evidence="15">
    <location>
        <begin position="191"/>
        <end position="312"/>
    </location>
</feature>
<dbReference type="SUPFAM" id="SSF56112">
    <property type="entry name" value="Protein kinase-like (PK-like)"/>
    <property type="match status" value="1"/>
</dbReference>
<evidence type="ECO:0000256" key="9">
    <source>
        <dbReference type="ARBA" id="ARBA00022840"/>
    </source>
</evidence>
<dbReference type="InterPro" id="IPR047117">
    <property type="entry name" value="PERK1-13-like"/>
</dbReference>
<dbReference type="Gene3D" id="1.10.510.10">
    <property type="entry name" value="Transferase(Phosphotransferase) domain 1"/>
    <property type="match status" value="1"/>
</dbReference>
<keyword evidence="7 14" id="KW-0547">Nucleotide-binding</keyword>
<keyword evidence="9 14" id="KW-0067">ATP-binding</keyword>